<dbReference type="GO" id="GO:0015990">
    <property type="term" value="P:electron transport coupled proton transport"/>
    <property type="evidence" value="ECO:0007669"/>
    <property type="project" value="TreeGrafter"/>
</dbReference>
<dbReference type="InterPro" id="IPR003918">
    <property type="entry name" value="NADH_UbQ_OxRdtase"/>
</dbReference>
<dbReference type="GO" id="GO:0042773">
    <property type="term" value="P:ATP synthesis coupled electron transport"/>
    <property type="evidence" value="ECO:0007669"/>
    <property type="project" value="InterPro"/>
</dbReference>
<feature type="transmembrane region" description="Helical" evidence="17">
    <location>
        <begin position="59"/>
        <end position="77"/>
    </location>
</feature>
<feature type="transmembrane region" description="Helical" evidence="17">
    <location>
        <begin position="249"/>
        <end position="269"/>
    </location>
</feature>
<evidence type="ECO:0000259" key="18">
    <source>
        <dbReference type="Pfam" id="PF00361"/>
    </source>
</evidence>
<feature type="transmembrane region" description="Helical" evidence="17">
    <location>
        <begin position="347"/>
        <end position="368"/>
    </location>
</feature>
<feature type="transmembrane region" description="Helical" evidence="17">
    <location>
        <begin position="220"/>
        <end position="243"/>
    </location>
</feature>
<dbReference type="PRINTS" id="PR01437">
    <property type="entry name" value="NUOXDRDTASE4"/>
</dbReference>
<feature type="domain" description="NADH:quinone oxidoreductase/Mrp antiporter transmembrane" evidence="18">
    <location>
        <begin position="107"/>
        <end position="394"/>
    </location>
</feature>
<dbReference type="EC" id="7.1.1.2" evidence="4 17"/>
<feature type="transmembrane region" description="Helical" evidence="17">
    <location>
        <begin position="185"/>
        <end position="208"/>
    </location>
</feature>
<organism evidence="20">
    <name type="scientific">Torymus sp. ZJUH_2016035</name>
    <dbReference type="NCBI Taxonomy" id="2491172"/>
    <lineage>
        <taxon>Eukaryota</taxon>
        <taxon>Metazoa</taxon>
        <taxon>Ecdysozoa</taxon>
        <taxon>Arthropoda</taxon>
        <taxon>Hexapoda</taxon>
        <taxon>Insecta</taxon>
        <taxon>Pterygota</taxon>
        <taxon>Neoptera</taxon>
        <taxon>Endopterygota</taxon>
        <taxon>Hymenoptera</taxon>
        <taxon>Apocrita</taxon>
        <taxon>Proctotrupomorpha</taxon>
        <taxon>Chalcidoidea</taxon>
        <taxon>Torymidae</taxon>
        <taxon>Toryminae</taxon>
        <taxon>Torymus</taxon>
    </lineage>
</organism>
<feature type="transmembrane region" description="Helical" evidence="17">
    <location>
        <begin position="21"/>
        <end position="39"/>
    </location>
</feature>
<geneLocation type="mitochondrion" evidence="20"/>
<evidence type="ECO:0000256" key="16">
    <source>
        <dbReference type="ARBA" id="ARBA00049551"/>
    </source>
</evidence>
<evidence type="ECO:0000256" key="14">
    <source>
        <dbReference type="ARBA" id="ARBA00023128"/>
    </source>
</evidence>
<dbReference type="InterPro" id="IPR000260">
    <property type="entry name" value="NADH4_N"/>
</dbReference>
<sequence length="447" mass="52740">MMMIILFMILLNLNIIFNSSYMIIMIMFNMLMMLSLLILLMNSSSLDWMMIYNFLGLDYISFSLLILSIWIISFMFMSSMNVKFNKLFSFLLLQLLLILMFSFMTMNYFIFYLFFEVSLIPTFLLIMGWGYQPERIKASMYMLLYTMFSSLPLLILMYYLFSMFNSMNYLIILNFINLKIFINDLIFYLFMIMAFMMKLPLFMFHMWLPKAHIEAPVSGSMILAGVMLKLGGYGIMRSLLMMLNLSIKFNYLFMIISLFGILLLSLVCLRQYDMKLIVAYSSVVHMGMMLMGLMSMMLWGVNGGLLMMIGHGICSPALFVLVNFIYERSKTRNMIFNKGMIYFLPSLSMWWFLFCIINMSAPISLNLMSELMIINILLNWSFNILLILMFGMFMSAVYSLFLFSYIQHGKFSMNLFKLFPMSVIDYLLMLLHWIPLNFIILKLDYLI</sequence>
<feature type="transmembrane region" description="Helical" evidence="17">
    <location>
        <begin position="84"/>
        <end position="103"/>
    </location>
</feature>
<keyword evidence="13 17" id="KW-0830">Ubiquinone</keyword>
<evidence type="ECO:0000256" key="12">
    <source>
        <dbReference type="ARBA" id="ARBA00023027"/>
    </source>
</evidence>
<dbReference type="AlphaFoldDB" id="A0A3Q8UAF2"/>
<evidence type="ECO:0000256" key="6">
    <source>
        <dbReference type="ARBA" id="ARBA00022448"/>
    </source>
</evidence>
<keyword evidence="11 17" id="KW-1133">Transmembrane helix</keyword>
<keyword evidence="14 17" id="KW-0496">Mitochondrion</keyword>
<evidence type="ECO:0000256" key="10">
    <source>
        <dbReference type="ARBA" id="ARBA00022982"/>
    </source>
</evidence>
<evidence type="ECO:0000256" key="9">
    <source>
        <dbReference type="ARBA" id="ARBA00022967"/>
    </source>
</evidence>
<comment type="function">
    <text evidence="17">Core subunit of the mitochondrial membrane respiratory chain NADH dehydrogenase (Complex I) which catalyzes electron transfer from NADH through the respiratory chain, using ubiquinone as an electron acceptor. Essential for the catalytic activity and assembly of complex I.</text>
</comment>
<feature type="domain" description="NADH:ubiquinone oxidoreductase chain 4 N-terminal" evidence="19">
    <location>
        <begin position="1"/>
        <end position="101"/>
    </location>
</feature>
<dbReference type="GO" id="GO:0003954">
    <property type="term" value="F:NADH dehydrogenase activity"/>
    <property type="evidence" value="ECO:0007669"/>
    <property type="project" value="TreeGrafter"/>
</dbReference>
<evidence type="ECO:0000256" key="15">
    <source>
        <dbReference type="ARBA" id="ARBA00023136"/>
    </source>
</evidence>
<keyword evidence="6 17" id="KW-0813">Transport</keyword>
<evidence type="ECO:0000256" key="3">
    <source>
        <dbReference type="ARBA" id="ARBA00009025"/>
    </source>
</evidence>
<keyword evidence="15 17" id="KW-0472">Membrane</keyword>
<feature type="transmembrane region" description="Helical" evidence="17">
    <location>
        <begin position="418"/>
        <end position="441"/>
    </location>
</feature>
<comment type="subcellular location">
    <subcellularLocation>
        <location evidence="2 17">Mitochondrion membrane</location>
        <topology evidence="2 17">Multi-pass membrane protein</topology>
    </subcellularLocation>
</comment>
<dbReference type="PANTHER" id="PTHR43507">
    <property type="entry name" value="NADH-UBIQUINONE OXIDOREDUCTASE CHAIN 4"/>
    <property type="match status" value="1"/>
</dbReference>
<accession>A0A3Q8UAF2</accession>
<keyword evidence="7 17" id="KW-0679">Respiratory chain</keyword>
<keyword evidence="12 17" id="KW-0520">NAD</keyword>
<keyword evidence="10 17" id="KW-0249">Electron transport</keyword>
<keyword evidence="8 17" id="KW-0812">Transmembrane</keyword>
<feature type="transmembrane region" description="Helical" evidence="17">
    <location>
        <begin position="380"/>
        <end position="406"/>
    </location>
</feature>
<evidence type="ECO:0000256" key="8">
    <source>
        <dbReference type="ARBA" id="ARBA00022692"/>
    </source>
</evidence>
<keyword evidence="9" id="KW-1278">Translocase</keyword>
<dbReference type="EMBL" id="MG923516">
    <property type="protein sequence ID" value="AZL93511.1"/>
    <property type="molecule type" value="Genomic_DNA"/>
</dbReference>
<dbReference type="GO" id="GO:0008137">
    <property type="term" value="F:NADH dehydrogenase (ubiquinone) activity"/>
    <property type="evidence" value="ECO:0007669"/>
    <property type="project" value="UniProtKB-UniRule"/>
</dbReference>
<dbReference type="GO" id="GO:0031966">
    <property type="term" value="C:mitochondrial membrane"/>
    <property type="evidence" value="ECO:0007669"/>
    <property type="project" value="UniProtKB-SubCell"/>
</dbReference>
<comment type="similarity">
    <text evidence="3 17">Belongs to the complex I subunit 4 family.</text>
</comment>
<evidence type="ECO:0000256" key="5">
    <source>
        <dbReference type="ARBA" id="ARBA00021006"/>
    </source>
</evidence>
<evidence type="ECO:0000259" key="19">
    <source>
        <dbReference type="Pfam" id="PF01059"/>
    </source>
</evidence>
<evidence type="ECO:0000256" key="13">
    <source>
        <dbReference type="ARBA" id="ARBA00023075"/>
    </source>
</evidence>
<dbReference type="PANTHER" id="PTHR43507:SF20">
    <property type="entry name" value="NADH-UBIQUINONE OXIDOREDUCTASE CHAIN 4"/>
    <property type="match status" value="1"/>
</dbReference>
<proteinExistence type="inferred from homology"/>
<comment type="function">
    <text evidence="1">Core subunit of the mitochondrial membrane respiratory chain NADH dehydrogenase (Complex I) that is believed to belong to the minimal assembly required for catalysis. Complex I functions in the transfer of electrons from NADH to the respiratory chain. The immediate electron acceptor for the enzyme is believed to be ubiquinone.</text>
</comment>
<evidence type="ECO:0000256" key="11">
    <source>
        <dbReference type="ARBA" id="ARBA00022989"/>
    </source>
</evidence>
<feature type="transmembrane region" description="Helical" evidence="17">
    <location>
        <begin position="109"/>
        <end position="131"/>
    </location>
</feature>
<evidence type="ECO:0000256" key="2">
    <source>
        <dbReference type="ARBA" id="ARBA00004225"/>
    </source>
</evidence>
<dbReference type="Pfam" id="PF00361">
    <property type="entry name" value="Proton_antipo_M"/>
    <property type="match status" value="1"/>
</dbReference>
<reference evidence="20" key="1">
    <citation type="journal article" date="2018" name="Mol. Phylogenet. Evol.">
        <title>Mitochondrial phylogenomics of the Hymenoptera.</title>
        <authorList>
            <person name="Tang P."/>
            <person name="Zhu J.C."/>
            <person name="Zheng B.Y."/>
            <person name="Wei S.J."/>
            <person name="Sharkey M."/>
            <person name="Chen X.X."/>
            <person name="Vogler A.P."/>
        </authorList>
    </citation>
    <scope>NUCLEOTIDE SEQUENCE</scope>
</reference>
<feature type="transmembrane region" description="Helical" evidence="17">
    <location>
        <begin position="143"/>
        <end position="165"/>
    </location>
</feature>
<evidence type="ECO:0000313" key="20">
    <source>
        <dbReference type="EMBL" id="AZL93511.1"/>
    </source>
</evidence>
<name>A0A3Q8UAF2_9HYME</name>
<feature type="transmembrane region" description="Helical" evidence="17">
    <location>
        <begin position="305"/>
        <end position="326"/>
    </location>
</feature>
<dbReference type="InterPro" id="IPR001750">
    <property type="entry name" value="ND/Mrp_TM"/>
</dbReference>
<comment type="catalytic activity">
    <reaction evidence="16 17">
        <text>a ubiquinone + NADH + 5 H(+)(in) = a ubiquinol + NAD(+) + 4 H(+)(out)</text>
        <dbReference type="Rhea" id="RHEA:29091"/>
        <dbReference type="Rhea" id="RHEA-COMP:9565"/>
        <dbReference type="Rhea" id="RHEA-COMP:9566"/>
        <dbReference type="ChEBI" id="CHEBI:15378"/>
        <dbReference type="ChEBI" id="CHEBI:16389"/>
        <dbReference type="ChEBI" id="CHEBI:17976"/>
        <dbReference type="ChEBI" id="CHEBI:57540"/>
        <dbReference type="ChEBI" id="CHEBI:57945"/>
        <dbReference type="EC" id="7.1.1.2"/>
    </reaction>
</comment>
<gene>
    <name evidence="20" type="primary">nad4</name>
</gene>
<dbReference type="Pfam" id="PF01059">
    <property type="entry name" value="Oxidored_q5_N"/>
    <property type="match status" value="1"/>
</dbReference>
<evidence type="ECO:0000256" key="17">
    <source>
        <dbReference type="RuleBase" id="RU003297"/>
    </source>
</evidence>
<feature type="transmembrane region" description="Helical" evidence="17">
    <location>
        <begin position="276"/>
        <end position="299"/>
    </location>
</feature>
<evidence type="ECO:0000256" key="7">
    <source>
        <dbReference type="ARBA" id="ARBA00022660"/>
    </source>
</evidence>
<dbReference type="GO" id="GO:0048039">
    <property type="term" value="F:ubiquinone binding"/>
    <property type="evidence" value="ECO:0007669"/>
    <property type="project" value="TreeGrafter"/>
</dbReference>
<evidence type="ECO:0000256" key="1">
    <source>
        <dbReference type="ARBA" id="ARBA00003257"/>
    </source>
</evidence>
<evidence type="ECO:0000256" key="4">
    <source>
        <dbReference type="ARBA" id="ARBA00012944"/>
    </source>
</evidence>
<protein>
    <recommendedName>
        <fullName evidence="5 17">NADH-ubiquinone oxidoreductase chain 4</fullName>
        <ecNumber evidence="4 17">7.1.1.2</ecNumber>
    </recommendedName>
</protein>